<evidence type="ECO:0000313" key="2">
    <source>
        <dbReference type="Proteomes" id="UP000639403"/>
    </source>
</evidence>
<dbReference type="EMBL" id="JADOXO010000825">
    <property type="protein sequence ID" value="KAF9800040.1"/>
    <property type="molecule type" value="Genomic_DNA"/>
</dbReference>
<sequence length="173" mass="19511">MLLLMLSRSLRQPLYRPASRLLTATLKTLEETAEIMDRHTHNTLQEYYDRVQSSRTDLKFCAYAKEAAELNESTITSSQEARSKHLWTRKRTLDGPSLDAAVNHHDNASSMDITSMEENPFRETASVIVPDYAFDLVSESSVADSESVYSEPGDIGYHDSLSLRALKPSARLQ</sequence>
<reference evidence="1" key="1">
    <citation type="submission" date="2020-11" db="EMBL/GenBank/DDBJ databases">
        <authorList>
            <person name="Koelle M."/>
            <person name="Horta M.A.C."/>
            <person name="Nowrousian M."/>
            <person name="Ohm R.A."/>
            <person name="Benz P."/>
            <person name="Pilgard A."/>
        </authorList>
    </citation>
    <scope>NUCLEOTIDE SEQUENCE</scope>
    <source>
        <strain evidence="1">FPRL280</strain>
    </source>
</reference>
<accession>A0A8H7NSJ3</accession>
<name>A0A8H7NSJ3_9APHY</name>
<proteinExistence type="predicted"/>
<organism evidence="1 2">
    <name type="scientific">Rhodonia placenta</name>
    <dbReference type="NCBI Taxonomy" id="104341"/>
    <lineage>
        <taxon>Eukaryota</taxon>
        <taxon>Fungi</taxon>
        <taxon>Dikarya</taxon>
        <taxon>Basidiomycota</taxon>
        <taxon>Agaricomycotina</taxon>
        <taxon>Agaricomycetes</taxon>
        <taxon>Polyporales</taxon>
        <taxon>Adustoporiaceae</taxon>
        <taxon>Rhodonia</taxon>
    </lineage>
</organism>
<protein>
    <submittedName>
        <fullName evidence="1">Uncharacterized protein</fullName>
    </submittedName>
</protein>
<dbReference type="AlphaFoldDB" id="A0A8H7NSJ3"/>
<gene>
    <name evidence="1" type="ORF">IEO21_10449</name>
</gene>
<reference evidence="1" key="2">
    <citation type="journal article" name="Front. Microbiol.">
        <title>Degradative Capacity of Two Strains of Rhodonia placenta: From Phenotype to Genotype.</title>
        <authorList>
            <person name="Kolle M."/>
            <person name="Horta M.A.C."/>
            <person name="Nowrousian M."/>
            <person name="Ohm R.A."/>
            <person name="Benz J.P."/>
            <person name="Pilgard A."/>
        </authorList>
    </citation>
    <scope>NUCLEOTIDE SEQUENCE</scope>
    <source>
        <strain evidence="1">FPRL280</strain>
    </source>
</reference>
<comment type="caution">
    <text evidence="1">The sequence shown here is derived from an EMBL/GenBank/DDBJ whole genome shotgun (WGS) entry which is preliminary data.</text>
</comment>
<dbReference type="Proteomes" id="UP000639403">
    <property type="component" value="Unassembled WGS sequence"/>
</dbReference>
<evidence type="ECO:0000313" key="1">
    <source>
        <dbReference type="EMBL" id="KAF9800040.1"/>
    </source>
</evidence>